<accession>A0A165XLA2</accession>
<evidence type="ECO:0000256" key="2">
    <source>
        <dbReference type="ARBA" id="ARBA00022771"/>
    </source>
</evidence>
<dbReference type="GO" id="GO:0008270">
    <property type="term" value="F:zinc ion binding"/>
    <property type="evidence" value="ECO:0007669"/>
    <property type="project" value="UniProtKB-KW"/>
</dbReference>
<evidence type="ECO:0000256" key="4">
    <source>
        <dbReference type="PROSITE-ProRule" id="PRU00134"/>
    </source>
</evidence>
<evidence type="ECO:0000256" key="1">
    <source>
        <dbReference type="ARBA" id="ARBA00022723"/>
    </source>
</evidence>
<evidence type="ECO:0000259" key="5">
    <source>
        <dbReference type="PROSITE" id="PS50865"/>
    </source>
</evidence>
<dbReference type="Proteomes" id="UP000076532">
    <property type="component" value="Unassembled WGS sequence"/>
</dbReference>
<sequence length="211" mass="23749">MQVLAERKGVYKSYSAFRKCSQSVLLCGNIECENAKNGLRRRCSACNVLLYCSRECQKRHWADHKALCDDMKGKAKGWVDMSYPNLHFLSYRVAYDMSVQHEAYISSTLTQNPSPAFYLNYVRLSNDLSNITRMDTKELADVTVGNRSSYPVSPEDMLQKAWHQLSAAPGEAIPVLVAIPRGANDSSQMMIATVVLSSSPETVGIRWFYCI</sequence>
<keyword evidence="7" id="KW-1185">Reference proteome</keyword>
<keyword evidence="1" id="KW-0479">Metal-binding</keyword>
<dbReference type="SUPFAM" id="SSF144232">
    <property type="entry name" value="HIT/MYND zinc finger-like"/>
    <property type="match status" value="1"/>
</dbReference>
<dbReference type="EMBL" id="KV417716">
    <property type="protein sequence ID" value="KZP08661.1"/>
    <property type="molecule type" value="Genomic_DNA"/>
</dbReference>
<organism evidence="6 7">
    <name type="scientific">Athelia psychrophila</name>
    <dbReference type="NCBI Taxonomy" id="1759441"/>
    <lineage>
        <taxon>Eukaryota</taxon>
        <taxon>Fungi</taxon>
        <taxon>Dikarya</taxon>
        <taxon>Basidiomycota</taxon>
        <taxon>Agaricomycotina</taxon>
        <taxon>Agaricomycetes</taxon>
        <taxon>Agaricomycetidae</taxon>
        <taxon>Atheliales</taxon>
        <taxon>Atheliaceae</taxon>
        <taxon>Athelia</taxon>
    </lineage>
</organism>
<proteinExistence type="predicted"/>
<protein>
    <recommendedName>
        <fullName evidence="5">MYND-type domain-containing protein</fullName>
    </recommendedName>
</protein>
<dbReference type="PROSITE" id="PS01360">
    <property type="entry name" value="ZF_MYND_1"/>
    <property type="match status" value="1"/>
</dbReference>
<dbReference type="OrthoDB" id="341421at2759"/>
<gene>
    <name evidence="6" type="ORF">FIBSPDRAFT_255376</name>
</gene>
<keyword evidence="2 4" id="KW-0863">Zinc-finger</keyword>
<evidence type="ECO:0000256" key="3">
    <source>
        <dbReference type="ARBA" id="ARBA00022833"/>
    </source>
</evidence>
<feature type="domain" description="MYND-type" evidence="5">
    <location>
        <begin position="24"/>
        <end position="68"/>
    </location>
</feature>
<dbReference type="PROSITE" id="PS50865">
    <property type="entry name" value="ZF_MYND_2"/>
    <property type="match status" value="1"/>
</dbReference>
<evidence type="ECO:0000313" key="7">
    <source>
        <dbReference type="Proteomes" id="UP000076532"/>
    </source>
</evidence>
<dbReference type="Gene3D" id="6.10.140.2220">
    <property type="match status" value="1"/>
</dbReference>
<dbReference type="Pfam" id="PF01753">
    <property type="entry name" value="zf-MYND"/>
    <property type="match status" value="1"/>
</dbReference>
<dbReference type="AlphaFoldDB" id="A0A165XLA2"/>
<dbReference type="InterPro" id="IPR002893">
    <property type="entry name" value="Znf_MYND"/>
</dbReference>
<keyword evidence="3" id="KW-0862">Zinc</keyword>
<reference evidence="6 7" key="1">
    <citation type="journal article" date="2016" name="Mol. Biol. Evol.">
        <title>Comparative Genomics of Early-Diverging Mushroom-Forming Fungi Provides Insights into the Origins of Lignocellulose Decay Capabilities.</title>
        <authorList>
            <person name="Nagy L.G."/>
            <person name="Riley R."/>
            <person name="Tritt A."/>
            <person name="Adam C."/>
            <person name="Daum C."/>
            <person name="Floudas D."/>
            <person name="Sun H."/>
            <person name="Yadav J.S."/>
            <person name="Pangilinan J."/>
            <person name="Larsson K.H."/>
            <person name="Matsuura K."/>
            <person name="Barry K."/>
            <person name="Labutti K."/>
            <person name="Kuo R."/>
            <person name="Ohm R.A."/>
            <person name="Bhattacharya S.S."/>
            <person name="Shirouzu T."/>
            <person name="Yoshinaga Y."/>
            <person name="Martin F.M."/>
            <person name="Grigoriev I.V."/>
            <person name="Hibbett D.S."/>
        </authorList>
    </citation>
    <scope>NUCLEOTIDE SEQUENCE [LARGE SCALE GENOMIC DNA]</scope>
    <source>
        <strain evidence="6 7">CBS 109695</strain>
    </source>
</reference>
<name>A0A165XLA2_9AGAM</name>
<evidence type="ECO:0000313" key="6">
    <source>
        <dbReference type="EMBL" id="KZP08661.1"/>
    </source>
</evidence>